<keyword evidence="5" id="KW-0371">Homeobox</keyword>
<comment type="caution">
    <text evidence="5">The sequence shown here is derived from an EMBL/GenBank/DDBJ whole genome shotgun (WGS) entry which is preliminary data.</text>
</comment>
<dbReference type="Proteomes" id="UP000238479">
    <property type="component" value="Chromosome 3"/>
</dbReference>
<dbReference type="Gramene" id="PRQ41588">
    <property type="protein sequence ID" value="PRQ41588"/>
    <property type="gene ID" value="RchiOBHm_Chr3g0448441"/>
</dbReference>
<keyword evidence="3" id="KW-0862">Zinc</keyword>
<gene>
    <name evidence="5" type="ORF">RchiOBHm_Chr3g0448441</name>
</gene>
<feature type="compositionally biased region" description="Polar residues" evidence="4">
    <location>
        <begin position="890"/>
        <end position="899"/>
    </location>
</feature>
<evidence type="ECO:0000256" key="1">
    <source>
        <dbReference type="ARBA" id="ARBA00022723"/>
    </source>
</evidence>
<dbReference type="STRING" id="74649.A0A2P6R587"/>
<sequence>MWKKCSCSKFGIATRFILEAKMSGSKVLLTYKRKRHSRNDLLQEDGCHNSPSDANEDTYLSRPDMQVHLIDENASEEYETKTTVCRLCVVCCVGGNLTHCDKCLQSYHLECLDKSLKHTGHGTLLSCGCITASLGDDGNVGKGAVSFDDSSLRLNSSNLEETDLFAEIKLENSCDDLSVQTKWKTPLLTFHRRYKRKKDMDGSHIQSKSLNVENNCSVITESKNSACAKTTSCEATSLESFSLDHGADLNPCKEVIDITYSYAGPAPGSKILMREEKTMNEALQQAGKVPDQSAQTLMDVKKESVDHLGTSLSCGMNDSSSETVPLCSQPGINSPLVKEELQVFSSDDDHKAAATPHSGRSLPNLNLSVITTDSNSSTMDLNVDLNVSSQEQPLLAAPKATLDSFESTCRSPATVLHEPPPSEIVAIKNERIETQASLLRKDAFEFSEVGASCKDYDQVTPNFDSKKKCLQLFSEEKTSDISHPVIIQPEMTGYMASEERKMLQLGSNNNQPNQGSPLNLGLSLPTKPSTAGSATNTYFNTFPFFNSVTGTREFIQDAALQSSSSHLSSVLRYKMMHDSIASQARALNEMGSVDDISQPYNTMWSEEELDFLWIGVRRYGRDNWNAMLTDPSLHFASWRVARDLAMRWKEEQSKLLSSMFGPQVKYSRAQGSSFYHNNLLGPQTGFWQQNPADETRLSLRVVDSCRGGNVSRRSLFRSTYVCNDGQEHLHRPLSYPKRVSRRRIKYDEDEFRSSSRSRSMLRSKLLSTELPSTCNIGVNGNMPQWLQESAVASPPSLRASILPSTASSFAFAHSDTLNVTPPDFDPSESRCAERKEMQYAFGGSREYDLQPLVSSVPRCNSGLRPEMAKPGRDSSHDAGKQDNLIVIDSDASSEGTISD</sequence>
<dbReference type="Gene3D" id="1.10.10.60">
    <property type="entry name" value="Homeodomain-like"/>
    <property type="match status" value="1"/>
</dbReference>
<dbReference type="Gene3D" id="3.30.40.10">
    <property type="entry name" value="Zinc/RING finger domain, C3HC4 (zinc finger)"/>
    <property type="match status" value="1"/>
</dbReference>
<dbReference type="OrthoDB" id="608866at2759"/>
<organism evidence="5 6">
    <name type="scientific">Rosa chinensis</name>
    <name type="common">China rose</name>
    <dbReference type="NCBI Taxonomy" id="74649"/>
    <lineage>
        <taxon>Eukaryota</taxon>
        <taxon>Viridiplantae</taxon>
        <taxon>Streptophyta</taxon>
        <taxon>Embryophyta</taxon>
        <taxon>Tracheophyta</taxon>
        <taxon>Spermatophyta</taxon>
        <taxon>Magnoliopsida</taxon>
        <taxon>eudicotyledons</taxon>
        <taxon>Gunneridae</taxon>
        <taxon>Pentapetalae</taxon>
        <taxon>rosids</taxon>
        <taxon>fabids</taxon>
        <taxon>Rosales</taxon>
        <taxon>Rosaceae</taxon>
        <taxon>Rosoideae</taxon>
        <taxon>Rosoideae incertae sedis</taxon>
        <taxon>Rosa</taxon>
    </lineage>
</organism>
<dbReference type="InterPro" id="IPR009057">
    <property type="entry name" value="Homeodomain-like_sf"/>
</dbReference>
<evidence type="ECO:0000256" key="2">
    <source>
        <dbReference type="ARBA" id="ARBA00022771"/>
    </source>
</evidence>
<evidence type="ECO:0000313" key="6">
    <source>
        <dbReference type="Proteomes" id="UP000238479"/>
    </source>
</evidence>
<dbReference type="OMA" id="CDSKCTQ"/>
<dbReference type="SUPFAM" id="SSF46689">
    <property type="entry name" value="Homeodomain-like"/>
    <property type="match status" value="1"/>
</dbReference>
<dbReference type="InterPro" id="IPR011011">
    <property type="entry name" value="Znf_FYVE_PHD"/>
</dbReference>
<dbReference type="SUPFAM" id="SSF57903">
    <property type="entry name" value="FYVE/PHD zinc finger"/>
    <property type="match status" value="1"/>
</dbReference>
<dbReference type="AlphaFoldDB" id="A0A2P6R587"/>
<reference evidence="5 6" key="1">
    <citation type="journal article" date="2018" name="Nat. Genet.">
        <title>The Rosa genome provides new insights in the design of modern roses.</title>
        <authorList>
            <person name="Bendahmane M."/>
        </authorList>
    </citation>
    <scope>NUCLEOTIDE SEQUENCE [LARGE SCALE GENOMIC DNA]</scope>
    <source>
        <strain evidence="6">cv. Old Blush</strain>
    </source>
</reference>
<proteinExistence type="predicted"/>
<name>A0A2P6R587_ROSCH</name>
<dbReference type="EMBL" id="PDCK01000041">
    <property type="protein sequence ID" value="PRQ41588.1"/>
    <property type="molecule type" value="Genomic_DNA"/>
</dbReference>
<dbReference type="GO" id="GO:0003677">
    <property type="term" value="F:DNA binding"/>
    <property type="evidence" value="ECO:0007669"/>
    <property type="project" value="UniProtKB-KW"/>
</dbReference>
<keyword evidence="1" id="KW-0479">Metal-binding</keyword>
<keyword evidence="2" id="KW-0863">Zinc-finger</keyword>
<dbReference type="GO" id="GO:0008270">
    <property type="term" value="F:zinc ion binding"/>
    <property type="evidence" value="ECO:0007669"/>
    <property type="project" value="UniProtKB-KW"/>
</dbReference>
<evidence type="ECO:0000256" key="4">
    <source>
        <dbReference type="SAM" id="MobiDB-lite"/>
    </source>
</evidence>
<evidence type="ECO:0000313" key="5">
    <source>
        <dbReference type="EMBL" id="PRQ41588.1"/>
    </source>
</evidence>
<evidence type="ECO:0000256" key="3">
    <source>
        <dbReference type="ARBA" id="ARBA00022833"/>
    </source>
</evidence>
<keyword evidence="5" id="KW-0238">DNA-binding</keyword>
<protein>
    <submittedName>
        <fullName evidence="5">Putative Homeobox domain, Zinc finger, RING/FYVE/PHD-type</fullName>
    </submittedName>
</protein>
<feature type="compositionally biased region" description="Basic and acidic residues" evidence="4">
    <location>
        <begin position="866"/>
        <end position="880"/>
    </location>
</feature>
<dbReference type="CDD" id="cd11660">
    <property type="entry name" value="SANT_TRF"/>
    <property type="match status" value="1"/>
</dbReference>
<dbReference type="InterPro" id="IPR013083">
    <property type="entry name" value="Znf_RING/FYVE/PHD"/>
</dbReference>
<feature type="region of interest" description="Disordered" evidence="4">
    <location>
        <begin position="856"/>
        <end position="899"/>
    </location>
</feature>
<keyword evidence="6" id="KW-1185">Reference proteome</keyword>
<accession>A0A2P6R587</accession>